<gene>
    <name evidence="1" type="ORF">LTS18_012672</name>
</gene>
<accession>A0ACC3DIX5</accession>
<reference evidence="1" key="1">
    <citation type="submission" date="2024-09" db="EMBL/GenBank/DDBJ databases">
        <title>Black Yeasts Isolated from many extreme environments.</title>
        <authorList>
            <person name="Coleine C."/>
            <person name="Stajich J.E."/>
            <person name="Selbmann L."/>
        </authorList>
    </citation>
    <scope>NUCLEOTIDE SEQUENCE</scope>
    <source>
        <strain evidence="1">CCFEE 5737</strain>
    </source>
</reference>
<evidence type="ECO:0000313" key="1">
    <source>
        <dbReference type="EMBL" id="KAK3076564.1"/>
    </source>
</evidence>
<dbReference type="Proteomes" id="UP001186974">
    <property type="component" value="Unassembled WGS sequence"/>
</dbReference>
<dbReference type="EMBL" id="JAWDJW010003829">
    <property type="protein sequence ID" value="KAK3076564.1"/>
    <property type="molecule type" value="Genomic_DNA"/>
</dbReference>
<protein>
    <submittedName>
        <fullName evidence="1">Uncharacterized protein</fullName>
    </submittedName>
</protein>
<sequence>MRSRRVGGVYKEQDPNSDGSGWLGFAVEGLATLLGPEAAAAAEVATSLGEFT</sequence>
<evidence type="ECO:0000313" key="2">
    <source>
        <dbReference type="Proteomes" id="UP001186974"/>
    </source>
</evidence>
<organism evidence="1 2">
    <name type="scientific">Coniosporium uncinatum</name>
    <dbReference type="NCBI Taxonomy" id="93489"/>
    <lineage>
        <taxon>Eukaryota</taxon>
        <taxon>Fungi</taxon>
        <taxon>Dikarya</taxon>
        <taxon>Ascomycota</taxon>
        <taxon>Pezizomycotina</taxon>
        <taxon>Dothideomycetes</taxon>
        <taxon>Dothideomycetes incertae sedis</taxon>
        <taxon>Coniosporium</taxon>
    </lineage>
</organism>
<comment type="caution">
    <text evidence="1">The sequence shown here is derived from an EMBL/GenBank/DDBJ whole genome shotgun (WGS) entry which is preliminary data.</text>
</comment>
<keyword evidence="2" id="KW-1185">Reference proteome</keyword>
<name>A0ACC3DIX5_9PEZI</name>
<feature type="non-terminal residue" evidence="1">
    <location>
        <position position="52"/>
    </location>
</feature>
<proteinExistence type="predicted"/>